<gene>
    <name evidence="5" type="ORF">ETSY2_09565</name>
</gene>
<dbReference type="Pfam" id="PF22977">
    <property type="entry name" value="WHD"/>
    <property type="match status" value="1"/>
</dbReference>
<dbReference type="Pfam" id="PF00004">
    <property type="entry name" value="AAA"/>
    <property type="match status" value="1"/>
</dbReference>
<sequence>MGYYKTSFHHVLAELERLDLLIRVQVWRARQQHHHGEEGLPAFYIPETEVDALLDKAVGSPTWATVPLPPDLQENIQHRLDQMAAAITQHSEESLRQGVLLRLVALARLFDLVPFDLHVILVCLAPEIDRRYERLYAYLHDDVTRRHPTIDLVLNLLCPDLETKVAMRARFTSAAPLLRHHLLQLADDPNQRSPSLLGKTLQLDPRVARYLLDDDTPDDRLQAYTHVVFPQTAFGDLCFPDAFTQRLRRVADAAHTDDTDCILYFQGPYGVGKQTTAAAICRRLNLPLLVIDGRRLASMTPEDFRTLARLIDREARLQSAALYWEGFDALLADDKAAYLAVLLSILEAHPGPSFLSGETPWEPIDTLYGVTFLRLEFPPPGYAERFQLWRAAFTADETVTLAPDVDLAVLANTFRLSGGQIRDAAATACNLARARADAARQITQDDLQAACRLQSNRKLAELAQKITPHYTWDDLVLPADPVAQLREIANQVHYQALVYDAWGFNHKLAMGKGLNILFAGPPGTGKTMAADVLAHTLGLDLYKIDLSTVVSKYIGEMEKNLARIFAEAMTSNAILFFDEADALFGKRTQVRDAHDRYANVEVSYLLQKMEEYEGVVILATNLRKNMDDAFVRRLHFTVEFPLPSVDDRRRIWEQIWPATTPCSSELDAEFLARCIEVAGAISATSRWPVPSWRQPMAVW</sequence>
<dbReference type="InterPro" id="IPR003593">
    <property type="entry name" value="AAA+_ATPase"/>
</dbReference>
<dbReference type="Gene3D" id="3.40.50.300">
    <property type="entry name" value="P-loop containing nucleotide triphosphate hydrolases"/>
    <property type="match status" value="2"/>
</dbReference>
<dbReference type="AlphaFoldDB" id="W4MC04"/>
<name>W4MC04_9BACT</name>
<dbReference type="PANTHER" id="PTHR23073">
    <property type="entry name" value="26S PROTEASOME REGULATORY SUBUNIT"/>
    <property type="match status" value="1"/>
</dbReference>
<dbReference type="SUPFAM" id="SSF52540">
    <property type="entry name" value="P-loop containing nucleoside triphosphate hydrolases"/>
    <property type="match status" value="2"/>
</dbReference>
<dbReference type="InterPro" id="IPR027417">
    <property type="entry name" value="P-loop_NTPase"/>
</dbReference>
<evidence type="ECO:0000256" key="3">
    <source>
        <dbReference type="ARBA" id="ARBA00022840"/>
    </source>
</evidence>
<dbReference type="GO" id="GO:0005524">
    <property type="term" value="F:ATP binding"/>
    <property type="evidence" value="ECO:0007669"/>
    <property type="project" value="UniProtKB-KW"/>
</dbReference>
<proteinExistence type="inferred from homology"/>
<comment type="caution">
    <text evidence="5">The sequence shown here is derived from an EMBL/GenBank/DDBJ whole genome shotgun (WGS) entry which is preliminary data.</text>
</comment>
<dbReference type="SMART" id="SM00382">
    <property type="entry name" value="AAA"/>
    <property type="match status" value="2"/>
</dbReference>
<dbReference type="Proteomes" id="UP000019140">
    <property type="component" value="Unassembled WGS sequence"/>
</dbReference>
<dbReference type="EMBL" id="AZHX01000388">
    <property type="protein sequence ID" value="ETX07725.1"/>
    <property type="molecule type" value="Genomic_DNA"/>
</dbReference>
<dbReference type="HOGENOM" id="CLU_016564_0_0_7"/>
<dbReference type="CDD" id="cd19481">
    <property type="entry name" value="RecA-like_protease"/>
    <property type="match status" value="1"/>
</dbReference>
<reference evidence="5 6" key="1">
    <citation type="journal article" date="2014" name="Nature">
        <title>An environmental bacterial taxon with a large and distinct metabolic repertoire.</title>
        <authorList>
            <person name="Wilson M.C."/>
            <person name="Mori T."/>
            <person name="Ruckert C."/>
            <person name="Uria A.R."/>
            <person name="Helf M.J."/>
            <person name="Takada K."/>
            <person name="Gernert C."/>
            <person name="Steffens U.A."/>
            <person name="Heycke N."/>
            <person name="Schmitt S."/>
            <person name="Rinke C."/>
            <person name="Helfrich E.J."/>
            <person name="Brachmann A.O."/>
            <person name="Gurgui C."/>
            <person name="Wakimoto T."/>
            <person name="Kracht M."/>
            <person name="Crusemann M."/>
            <person name="Hentschel U."/>
            <person name="Abe I."/>
            <person name="Matsunaga S."/>
            <person name="Kalinowski J."/>
            <person name="Takeyama H."/>
            <person name="Piel J."/>
        </authorList>
    </citation>
    <scope>NUCLEOTIDE SEQUENCE [LARGE SCALE GENOMIC DNA]</scope>
    <source>
        <strain evidence="6">TSY2</strain>
    </source>
</reference>
<evidence type="ECO:0000259" key="4">
    <source>
        <dbReference type="SMART" id="SM00382"/>
    </source>
</evidence>
<dbReference type="InterPro" id="IPR054472">
    <property type="entry name" value="WHD"/>
</dbReference>
<keyword evidence="6" id="KW-1185">Reference proteome</keyword>
<comment type="similarity">
    <text evidence="1">Belongs to the AAA ATPase family.</text>
</comment>
<dbReference type="GO" id="GO:0016887">
    <property type="term" value="F:ATP hydrolysis activity"/>
    <property type="evidence" value="ECO:0007669"/>
    <property type="project" value="InterPro"/>
</dbReference>
<organism evidence="5 6">
    <name type="scientific">Candidatus Entotheonella gemina</name>
    <dbReference type="NCBI Taxonomy" id="1429439"/>
    <lineage>
        <taxon>Bacteria</taxon>
        <taxon>Pseudomonadati</taxon>
        <taxon>Nitrospinota/Tectimicrobiota group</taxon>
        <taxon>Candidatus Tectimicrobiota</taxon>
        <taxon>Candidatus Entotheonellia</taxon>
        <taxon>Candidatus Entotheonellales</taxon>
        <taxon>Candidatus Entotheonellaceae</taxon>
        <taxon>Candidatus Entotheonella</taxon>
    </lineage>
</organism>
<keyword evidence="3" id="KW-0067">ATP-binding</keyword>
<protein>
    <recommendedName>
        <fullName evidence="4">AAA+ ATPase domain-containing protein</fullName>
    </recommendedName>
</protein>
<evidence type="ECO:0000313" key="5">
    <source>
        <dbReference type="EMBL" id="ETX07725.1"/>
    </source>
</evidence>
<keyword evidence="2" id="KW-0547">Nucleotide-binding</keyword>
<feature type="domain" description="AAA+ ATPase" evidence="4">
    <location>
        <begin position="512"/>
        <end position="644"/>
    </location>
</feature>
<dbReference type="PATRIC" id="fig|1429439.4.peg.1639"/>
<dbReference type="InterPro" id="IPR050221">
    <property type="entry name" value="26S_Proteasome_ATPase"/>
</dbReference>
<evidence type="ECO:0000256" key="2">
    <source>
        <dbReference type="ARBA" id="ARBA00022741"/>
    </source>
</evidence>
<accession>W4MC04</accession>
<evidence type="ECO:0000313" key="6">
    <source>
        <dbReference type="Proteomes" id="UP000019140"/>
    </source>
</evidence>
<feature type="domain" description="AAA+ ATPase" evidence="4">
    <location>
        <begin position="259"/>
        <end position="381"/>
    </location>
</feature>
<evidence type="ECO:0000256" key="1">
    <source>
        <dbReference type="ARBA" id="ARBA00006914"/>
    </source>
</evidence>
<dbReference type="InterPro" id="IPR003959">
    <property type="entry name" value="ATPase_AAA_core"/>
</dbReference>